<evidence type="ECO:0000313" key="1">
    <source>
        <dbReference type="EMBL" id="AMX00376.1"/>
    </source>
</evidence>
<protein>
    <submittedName>
        <fullName evidence="1">Uncharacterized protein</fullName>
    </submittedName>
</protein>
<reference evidence="1 2" key="1">
    <citation type="journal article" date="2016" name="Genome Announc.">
        <title>Whole-Genome Sequence of Rummeliibacillus stabekisii Strain PP9 Isolated from Antarctic Soil.</title>
        <authorList>
            <person name="da Mota F.F."/>
            <person name="Vollu R.E."/>
            <person name="Jurelevicius D."/>
            <person name="Seldin L."/>
        </authorList>
    </citation>
    <scope>NUCLEOTIDE SEQUENCE [LARGE SCALE GENOMIC DNA]</scope>
    <source>
        <strain evidence="1 2">PP9</strain>
    </source>
</reference>
<organism evidence="1 2">
    <name type="scientific">Rummeliibacillus stabekisii</name>
    <dbReference type="NCBI Taxonomy" id="241244"/>
    <lineage>
        <taxon>Bacteria</taxon>
        <taxon>Bacillati</taxon>
        <taxon>Bacillota</taxon>
        <taxon>Bacilli</taxon>
        <taxon>Bacillales</taxon>
        <taxon>Caryophanaceae</taxon>
        <taxon>Rummeliibacillus</taxon>
    </lineage>
</organism>
<gene>
    <name evidence="1" type="ORF">ATY39_13710</name>
</gene>
<dbReference type="STRING" id="241244.ATY39_13710"/>
<accession>A0A143HFW6</accession>
<dbReference type="RefSeq" id="WP_066790684.1">
    <property type="nucleotide sequence ID" value="NZ_CP014806.1"/>
</dbReference>
<keyword evidence="2" id="KW-1185">Reference proteome</keyword>
<proteinExistence type="predicted"/>
<name>A0A143HFW6_9BACL</name>
<dbReference type="EMBL" id="CP014806">
    <property type="protein sequence ID" value="AMX00376.1"/>
    <property type="molecule type" value="Genomic_DNA"/>
</dbReference>
<dbReference type="KEGG" id="rst:ATY39_13710"/>
<dbReference type="Proteomes" id="UP000076021">
    <property type="component" value="Chromosome"/>
</dbReference>
<evidence type="ECO:0000313" key="2">
    <source>
        <dbReference type="Proteomes" id="UP000076021"/>
    </source>
</evidence>
<dbReference type="OrthoDB" id="2817390at2"/>
<dbReference type="AlphaFoldDB" id="A0A143HFW6"/>
<sequence length="200" mass="23276">MQIDQILINLSKQKTFFKSEKEFQHHLSDEIKKNGFVCEKSSNYLGQKVDILVKDSSFNVLCAIQLRHKTALLSIDGDSIKLKNHGAQDQARYDFIKDIKSLENIKKGNTDVKGYAIFLTNDSKYWVHPTKLNSVDEDFLIYEGKILYGNLEWSPLASEGTKYKREDRLELSSQYKCRWGIFPKIGEHQNNLFKYLVMEI</sequence>
<reference evidence="2" key="2">
    <citation type="submission" date="2016-03" db="EMBL/GenBank/DDBJ databases">
        <authorList>
            <person name="Ploux O."/>
        </authorList>
    </citation>
    <scope>NUCLEOTIDE SEQUENCE [LARGE SCALE GENOMIC DNA]</scope>
    <source>
        <strain evidence="2">PP9</strain>
    </source>
</reference>